<evidence type="ECO:0000313" key="7">
    <source>
        <dbReference type="Proteomes" id="UP000028984"/>
    </source>
</evidence>
<keyword evidence="2 5" id="KW-0812">Transmembrane</keyword>
<proteinExistence type="predicted"/>
<evidence type="ECO:0000313" key="6">
    <source>
        <dbReference type="EMBL" id="KFI84489.1"/>
    </source>
</evidence>
<dbReference type="InterPro" id="IPR006480">
    <property type="entry name" value="Phage_holin_4_1"/>
</dbReference>
<dbReference type="GO" id="GO:0016020">
    <property type="term" value="C:membrane"/>
    <property type="evidence" value="ECO:0007669"/>
    <property type="project" value="UniProtKB-SubCell"/>
</dbReference>
<dbReference type="STRING" id="1437610.BREU_1264"/>
<sequence>MHFMQTSEIAALSIVALLICLDYLTGLMKAAMQHDISSEKMRLGLWHKSGLVLVMVLAEVVERGQQYLDMGFAVPLIIPAGVYISITEISSILENIGEINPEIKTGPIMGLFRSGKEPNNGTQA</sequence>
<comment type="caution">
    <text evidence="6">The sequence shown here is derived from an EMBL/GenBank/DDBJ whole genome shotgun (WGS) entry which is preliminary data.</text>
</comment>
<dbReference type="EMBL" id="JGZK01000017">
    <property type="protein sequence ID" value="KFI84489.1"/>
    <property type="molecule type" value="Genomic_DNA"/>
</dbReference>
<organism evidence="6 7">
    <name type="scientific">Bifidobacterium reuteri DSM 23975</name>
    <dbReference type="NCBI Taxonomy" id="1437610"/>
    <lineage>
        <taxon>Bacteria</taxon>
        <taxon>Bacillati</taxon>
        <taxon>Actinomycetota</taxon>
        <taxon>Actinomycetes</taxon>
        <taxon>Bifidobacteriales</taxon>
        <taxon>Bifidobacteriaceae</taxon>
        <taxon>Bifidobacterium</taxon>
    </lineage>
</organism>
<keyword evidence="7" id="KW-1185">Reference proteome</keyword>
<keyword evidence="3 5" id="KW-1133">Transmembrane helix</keyword>
<dbReference type="eggNOG" id="ENOG502ZCUG">
    <property type="taxonomic scope" value="Bacteria"/>
</dbReference>
<dbReference type="AlphaFoldDB" id="A0A087CMI9"/>
<evidence type="ECO:0000256" key="1">
    <source>
        <dbReference type="ARBA" id="ARBA00004141"/>
    </source>
</evidence>
<dbReference type="RefSeq" id="WP_238567074.1">
    <property type="nucleotide sequence ID" value="NZ_JDUW01000012.1"/>
</dbReference>
<name>A0A087CMI9_9BIFI</name>
<comment type="subcellular location">
    <subcellularLocation>
        <location evidence="1">Membrane</location>
        <topology evidence="1">Multi-pass membrane protein</topology>
    </subcellularLocation>
</comment>
<dbReference type="Pfam" id="PF05105">
    <property type="entry name" value="Phage_holin_4_1"/>
    <property type="match status" value="1"/>
</dbReference>
<dbReference type="Proteomes" id="UP000028984">
    <property type="component" value="Unassembled WGS sequence"/>
</dbReference>
<evidence type="ECO:0000256" key="2">
    <source>
        <dbReference type="ARBA" id="ARBA00022692"/>
    </source>
</evidence>
<feature type="transmembrane region" description="Helical" evidence="5">
    <location>
        <begin position="6"/>
        <end position="24"/>
    </location>
</feature>
<accession>A0A087CMI9</accession>
<evidence type="ECO:0000256" key="3">
    <source>
        <dbReference type="ARBA" id="ARBA00022989"/>
    </source>
</evidence>
<gene>
    <name evidence="6" type="ORF">BREU_1264</name>
</gene>
<evidence type="ECO:0000256" key="4">
    <source>
        <dbReference type="ARBA" id="ARBA00023136"/>
    </source>
</evidence>
<keyword evidence="4 5" id="KW-0472">Membrane</keyword>
<reference evidence="6 7" key="1">
    <citation type="submission" date="2014-03" db="EMBL/GenBank/DDBJ databases">
        <title>Genomics of Bifidobacteria.</title>
        <authorList>
            <person name="Ventura M."/>
            <person name="Milani C."/>
            <person name="Lugli G.A."/>
        </authorList>
    </citation>
    <scope>NUCLEOTIDE SEQUENCE [LARGE SCALE GENOMIC DNA]</scope>
    <source>
        <strain evidence="6 7">DSM 23975</strain>
    </source>
</reference>
<evidence type="ECO:0000256" key="5">
    <source>
        <dbReference type="SAM" id="Phobius"/>
    </source>
</evidence>
<protein>
    <submittedName>
        <fullName evidence="6">Holin family protein</fullName>
    </submittedName>
</protein>